<dbReference type="EMBL" id="QKLU01000011">
    <property type="protein sequence ID" value="PYF68893.1"/>
    <property type="molecule type" value="Genomic_DNA"/>
</dbReference>
<dbReference type="RefSeq" id="WP_110834562.1">
    <property type="nucleotide sequence ID" value="NZ_QKLU01000011.1"/>
</dbReference>
<keyword evidence="4" id="KW-1185">Reference proteome</keyword>
<keyword evidence="1" id="KW-0472">Membrane</keyword>
<dbReference type="SUPFAM" id="SSF48317">
    <property type="entry name" value="Acid phosphatase/Vanadium-dependent haloperoxidase"/>
    <property type="match status" value="1"/>
</dbReference>
<evidence type="ECO:0000259" key="2">
    <source>
        <dbReference type="SMART" id="SM00014"/>
    </source>
</evidence>
<dbReference type="InterPro" id="IPR000326">
    <property type="entry name" value="PAP2/HPO"/>
</dbReference>
<dbReference type="SMART" id="SM00014">
    <property type="entry name" value="acidPPc"/>
    <property type="match status" value="1"/>
</dbReference>
<feature type="transmembrane region" description="Helical" evidence="1">
    <location>
        <begin position="61"/>
        <end position="81"/>
    </location>
</feature>
<dbReference type="CDD" id="cd03392">
    <property type="entry name" value="PAP2_like_2"/>
    <property type="match status" value="1"/>
</dbReference>
<dbReference type="Gene3D" id="1.20.144.10">
    <property type="entry name" value="Phosphatidic acid phosphatase type 2/haloperoxidase"/>
    <property type="match status" value="1"/>
</dbReference>
<keyword evidence="1" id="KW-1133">Transmembrane helix</keyword>
<dbReference type="PANTHER" id="PTHR14969:SF13">
    <property type="entry name" value="AT30094P"/>
    <property type="match status" value="1"/>
</dbReference>
<dbReference type="Proteomes" id="UP000248198">
    <property type="component" value="Unassembled WGS sequence"/>
</dbReference>
<gene>
    <name evidence="3" type="ORF">B0O44_11171</name>
</gene>
<keyword evidence="1" id="KW-0812">Transmembrane</keyword>
<feature type="transmembrane region" description="Helical" evidence="1">
    <location>
        <begin position="127"/>
        <end position="149"/>
    </location>
</feature>
<sequence length="209" mass="23647">MHKKGKSALAYLMVLIAMAFVALTLAIVLMPLPDLDKNVSKAVQSFQSPALYKVMRLVSDFGVMPFSVLMVLITALVFFLFKYKREALFVLFTLFCGVASTLIKYLVDRPRPAAPFVQVMEKTRQQSFPSGHVNFYVLFFGFILVLMFHMNSIPKLVRMVVGGFSAGMILLVPYSRIYLGAHWFTDVLGGILLGSLLLYVNSYYYLRKK</sequence>
<evidence type="ECO:0000256" key="1">
    <source>
        <dbReference type="SAM" id="Phobius"/>
    </source>
</evidence>
<feature type="domain" description="Phosphatidic acid phosphatase type 2/haloperoxidase" evidence="2">
    <location>
        <begin position="89"/>
        <end position="202"/>
    </location>
</feature>
<dbReference type="Pfam" id="PF01569">
    <property type="entry name" value="PAP2"/>
    <property type="match status" value="1"/>
</dbReference>
<organism evidence="3 4">
    <name type="scientific">Pedobacter nutrimenti</name>
    <dbReference type="NCBI Taxonomy" id="1241337"/>
    <lineage>
        <taxon>Bacteria</taxon>
        <taxon>Pseudomonadati</taxon>
        <taxon>Bacteroidota</taxon>
        <taxon>Sphingobacteriia</taxon>
        <taxon>Sphingobacteriales</taxon>
        <taxon>Sphingobacteriaceae</taxon>
        <taxon>Pedobacter</taxon>
    </lineage>
</organism>
<feature type="transmembrane region" description="Helical" evidence="1">
    <location>
        <begin position="88"/>
        <end position="107"/>
    </location>
</feature>
<feature type="transmembrane region" description="Helical" evidence="1">
    <location>
        <begin position="9"/>
        <end position="30"/>
    </location>
</feature>
<comment type="caution">
    <text evidence="3">The sequence shown here is derived from an EMBL/GenBank/DDBJ whole genome shotgun (WGS) entry which is preliminary data.</text>
</comment>
<reference evidence="3 4" key="1">
    <citation type="submission" date="2018-06" db="EMBL/GenBank/DDBJ databases">
        <title>Genomic Encyclopedia of Archaeal and Bacterial Type Strains, Phase II (KMG-II): from individual species to whole genera.</title>
        <authorList>
            <person name="Goeker M."/>
        </authorList>
    </citation>
    <scope>NUCLEOTIDE SEQUENCE [LARGE SCALE GENOMIC DNA]</scope>
    <source>
        <strain evidence="3 4">DSM 27372</strain>
    </source>
</reference>
<proteinExistence type="predicted"/>
<evidence type="ECO:0000313" key="4">
    <source>
        <dbReference type="Proteomes" id="UP000248198"/>
    </source>
</evidence>
<accession>A0A318U6F9</accession>
<protein>
    <submittedName>
        <fullName evidence="3">Undecaprenyl-diphosphatase</fullName>
    </submittedName>
</protein>
<dbReference type="AlphaFoldDB" id="A0A318U6F9"/>
<evidence type="ECO:0000313" key="3">
    <source>
        <dbReference type="EMBL" id="PYF68893.1"/>
    </source>
</evidence>
<feature type="transmembrane region" description="Helical" evidence="1">
    <location>
        <begin position="156"/>
        <end position="175"/>
    </location>
</feature>
<feature type="transmembrane region" description="Helical" evidence="1">
    <location>
        <begin position="187"/>
        <end position="206"/>
    </location>
</feature>
<name>A0A318U6F9_9SPHI</name>
<dbReference type="InterPro" id="IPR036938">
    <property type="entry name" value="PAP2/HPO_sf"/>
</dbReference>
<dbReference type="OrthoDB" id="9773582at2"/>
<dbReference type="PANTHER" id="PTHR14969">
    <property type="entry name" value="SPHINGOSINE-1-PHOSPHATE PHOSPHOHYDROLASE"/>
    <property type="match status" value="1"/>
</dbReference>